<dbReference type="AlphaFoldDB" id="A0A8R1EKQ1"/>
<protein>
    <submittedName>
        <fullName evidence="1">Uncharacterized protein</fullName>
    </submittedName>
</protein>
<evidence type="ECO:0000313" key="2">
    <source>
        <dbReference type="Proteomes" id="UP000005237"/>
    </source>
</evidence>
<keyword evidence="2" id="KW-1185">Reference proteome</keyword>
<name>A0A8R1EKQ1_CAEJA</name>
<proteinExistence type="predicted"/>
<organism evidence="1 2">
    <name type="scientific">Caenorhabditis japonica</name>
    <dbReference type="NCBI Taxonomy" id="281687"/>
    <lineage>
        <taxon>Eukaryota</taxon>
        <taxon>Metazoa</taxon>
        <taxon>Ecdysozoa</taxon>
        <taxon>Nematoda</taxon>
        <taxon>Chromadorea</taxon>
        <taxon>Rhabditida</taxon>
        <taxon>Rhabditina</taxon>
        <taxon>Rhabditomorpha</taxon>
        <taxon>Rhabditoidea</taxon>
        <taxon>Rhabditidae</taxon>
        <taxon>Peloderinae</taxon>
        <taxon>Caenorhabditis</taxon>
    </lineage>
</organism>
<dbReference type="Proteomes" id="UP000005237">
    <property type="component" value="Unassembled WGS sequence"/>
</dbReference>
<reference evidence="2" key="1">
    <citation type="submission" date="2010-08" db="EMBL/GenBank/DDBJ databases">
        <authorList>
            <consortium name="Caenorhabditis japonica Sequencing Consortium"/>
            <person name="Wilson R.K."/>
        </authorList>
    </citation>
    <scope>NUCLEOTIDE SEQUENCE [LARGE SCALE GENOMIC DNA]</scope>
    <source>
        <strain evidence="2">DF5081</strain>
    </source>
</reference>
<sequence length="136" mass="15084">MSTTLVIGAESALTFHSELPGLRVVAWKIQIPGQNRNAYLVLLADFDALNTILKSKLEKMTTKKTKMMKKMKLVEDFVAAVAVAEAADKKQHFNEVRLSFLALSCPSDELIKPGLLVVNGEVINLRVQVDFEQIAK</sequence>
<accession>A0A8R1EKQ1</accession>
<dbReference type="EnsemblMetazoa" id="CJA35549.1">
    <property type="protein sequence ID" value="CJA35549.1"/>
    <property type="gene ID" value="WBGene00211396"/>
</dbReference>
<reference evidence="1" key="2">
    <citation type="submission" date="2022-06" db="UniProtKB">
        <authorList>
            <consortium name="EnsemblMetazoa"/>
        </authorList>
    </citation>
    <scope>IDENTIFICATION</scope>
    <source>
        <strain evidence="1">DF5081</strain>
    </source>
</reference>
<evidence type="ECO:0000313" key="1">
    <source>
        <dbReference type="EnsemblMetazoa" id="CJA35549.1"/>
    </source>
</evidence>